<evidence type="ECO:0000256" key="1">
    <source>
        <dbReference type="SAM" id="MobiDB-lite"/>
    </source>
</evidence>
<dbReference type="RefSeq" id="XP_003877744.1">
    <property type="nucleotide sequence ID" value="XM_003877695.1"/>
</dbReference>
<dbReference type="OMA" id="ARWMQQR"/>
<dbReference type="AlphaFoldDB" id="E9B224"/>
<feature type="compositionally biased region" description="Polar residues" evidence="1">
    <location>
        <begin position="399"/>
        <end position="424"/>
    </location>
</feature>
<dbReference type="VEuPathDB" id="TriTrypDB:LmxM.30.2230"/>
<keyword evidence="3" id="KW-1185">Reference proteome</keyword>
<gene>
    <name evidence="2" type="ORF">LMXM_30_2230</name>
</gene>
<protein>
    <submittedName>
        <fullName evidence="2">Uncharacterized protein</fullName>
    </submittedName>
</protein>
<dbReference type="KEGG" id="lmi:LMXM_30_2230"/>
<evidence type="ECO:0000313" key="2">
    <source>
        <dbReference type="EMBL" id="CBZ29281.1"/>
    </source>
</evidence>
<proteinExistence type="predicted"/>
<feature type="region of interest" description="Disordered" evidence="1">
    <location>
        <begin position="83"/>
        <end position="108"/>
    </location>
</feature>
<evidence type="ECO:0000313" key="3">
    <source>
        <dbReference type="Proteomes" id="UP000007259"/>
    </source>
</evidence>
<feature type="region of interest" description="Disordered" evidence="1">
    <location>
        <begin position="347"/>
        <end position="367"/>
    </location>
</feature>
<organism evidence="2 3">
    <name type="scientific">Leishmania mexicana (strain MHOM/GT/2001/U1103)</name>
    <dbReference type="NCBI Taxonomy" id="929439"/>
    <lineage>
        <taxon>Eukaryota</taxon>
        <taxon>Discoba</taxon>
        <taxon>Euglenozoa</taxon>
        <taxon>Kinetoplastea</taxon>
        <taxon>Metakinetoplastina</taxon>
        <taxon>Trypanosomatida</taxon>
        <taxon>Trypanosomatidae</taxon>
        <taxon>Leishmaniinae</taxon>
        <taxon>Leishmania</taxon>
    </lineage>
</organism>
<dbReference type="EMBL" id="FR799583">
    <property type="protein sequence ID" value="CBZ29281.1"/>
    <property type="molecule type" value="Genomic_DNA"/>
</dbReference>
<dbReference type="Proteomes" id="UP000007259">
    <property type="component" value="Chromosome 30"/>
</dbReference>
<feature type="region of interest" description="Disordered" evidence="1">
    <location>
        <begin position="179"/>
        <end position="198"/>
    </location>
</feature>
<accession>E9B224</accession>
<dbReference type="GeneID" id="13451988"/>
<reference evidence="2 3" key="1">
    <citation type="journal article" date="2011" name="Genome Res.">
        <title>Chromosome and gene copy number variation allow major structural change between species and strains of Leishmania.</title>
        <authorList>
            <person name="Rogers M.B."/>
            <person name="Hilley J.D."/>
            <person name="Dickens N.J."/>
            <person name="Wilkes J."/>
            <person name="Bates P.A."/>
            <person name="Depledge D.P."/>
            <person name="Harris D."/>
            <person name="Her Y."/>
            <person name="Herzyk P."/>
            <person name="Imamura H."/>
            <person name="Otto T.D."/>
            <person name="Sanders M."/>
            <person name="Seeger K."/>
            <person name="Dujardin J.C."/>
            <person name="Berriman M."/>
            <person name="Smith D.F."/>
            <person name="Hertz-Fowler C."/>
            <person name="Mottram J.C."/>
        </authorList>
    </citation>
    <scope>NUCLEOTIDE SEQUENCE [LARGE SCALE GENOMIC DNA]</scope>
    <source>
        <strain evidence="2 3">MHOM/GT/2001/U1103</strain>
    </source>
</reference>
<dbReference type="PhylomeDB" id="E9B224"/>
<name>E9B224_LEIMU</name>
<feature type="region of interest" description="Disordered" evidence="1">
    <location>
        <begin position="215"/>
        <end position="248"/>
    </location>
</feature>
<feature type="region of interest" description="Disordered" evidence="1">
    <location>
        <begin position="389"/>
        <end position="450"/>
    </location>
</feature>
<sequence length="450" mass="47518">MPSDTESSDFTDGDRLLSAAASALNMTESSGAAASDRYASAPVLLQIRYSRATQPTELLVVGTPPSPRRQHIRPQLLAQGLQLGTQGSSDTDARGGTPTTVGAAPQHELTSEMRVAGEHTPSAMTREVSMWSEGCATDSFAFLRNARAPSLSYTWTDSYLDESPSTTKARWMQQRTFGPVVQSEGGGSSTVSSTPRAPWETETVWGGVQACSAATRAGPAEAVGQPQDGHDSGRRRITGGDGGARRRRFDLTAAEMGEKARSQERHHDGALDHVFLDKVGRHAKPTAAKPLFHVNRSGGTSMCTSNASAMIATVQQPRRMGQITPIEKLQKLLSAAAAVKPAEGVMLGSDDTTAGVPPSPSTDSNWREVGFASASLGIVAASRTLSPPRAVNVAGNRNAPRSRSSSDNTNQPESDGMGASSSEIEPSRGHLRASRCGPPRGRILKGIYED</sequence>
<dbReference type="OrthoDB" id="267364at2759"/>